<dbReference type="InterPro" id="IPR038354">
    <property type="entry name" value="VKOR_sf"/>
</dbReference>
<dbReference type="InterPro" id="IPR012932">
    <property type="entry name" value="VKOR"/>
</dbReference>
<evidence type="ECO:0000256" key="1">
    <source>
        <dbReference type="ARBA" id="ARBA00004141"/>
    </source>
</evidence>
<evidence type="ECO:0000256" key="5">
    <source>
        <dbReference type="ARBA" id="ARBA00022989"/>
    </source>
</evidence>
<protein>
    <recommendedName>
        <fullName evidence="11">Vitamin K epoxide reductase domain-containing protein</fullName>
    </recommendedName>
</protein>
<evidence type="ECO:0000259" key="11">
    <source>
        <dbReference type="SMART" id="SM00756"/>
    </source>
</evidence>
<feature type="transmembrane region" description="Helical" evidence="10">
    <location>
        <begin position="111"/>
        <end position="132"/>
    </location>
</feature>
<dbReference type="GO" id="GO:0016020">
    <property type="term" value="C:membrane"/>
    <property type="evidence" value="ECO:0007669"/>
    <property type="project" value="UniProtKB-SubCell"/>
</dbReference>
<dbReference type="EMBL" id="MHKB01000011">
    <property type="protein sequence ID" value="OGY78940.1"/>
    <property type="molecule type" value="Genomic_DNA"/>
</dbReference>
<name>A0A1G2ASD9_9BACT</name>
<keyword evidence="6" id="KW-0560">Oxidoreductase</keyword>
<evidence type="ECO:0000256" key="6">
    <source>
        <dbReference type="ARBA" id="ARBA00023002"/>
    </source>
</evidence>
<keyword evidence="3 10" id="KW-0812">Transmembrane</keyword>
<organism evidence="12 13">
    <name type="scientific">Candidatus Kerfeldbacteria bacterium RIFCSPHIGHO2_02_FULL_42_14</name>
    <dbReference type="NCBI Taxonomy" id="1798540"/>
    <lineage>
        <taxon>Bacteria</taxon>
        <taxon>Candidatus Kerfeldiibacteriota</taxon>
    </lineage>
</organism>
<evidence type="ECO:0000313" key="12">
    <source>
        <dbReference type="EMBL" id="OGY78940.1"/>
    </source>
</evidence>
<evidence type="ECO:0000256" key="7">
    <source>
        <dbReference type="ARBA" id="ARBA00023136"/>
    </source>
</evidence>
<sequence length="134" mass="15457">MQLSLFILLVLSALGIVNTAYLVSHVFNKRPVKCLFFPPEWCHKVQFSRYSRTFGIPNSFMGISLYLFIFIFALMFFVGFVPLWPITVAVTIGFLFSLYFTIIQAFVLKAFCTWCVFSALDFTLLFIIIFFVGV</sequence>
<dbReference type="SMART" id="SM00756">
    <property type="entry name" value="VKc"/>
    <property type="match status" value="1"/>
</dbReference>
<dbReference type="Proteomes" id="UP000177165">
    <property type="component" value="Unassembled WGS sequence"/>
</dbReference>
<evidence type="ECO:0000256" key="4">
    <source>
        <dbReference type="ARBA" id="ARBA00022719"/>
    </source>
</evidence>
<comment type="caution">
    <text evidence="12">The sequence shown here is derived from an EMBL/GenBank/DDBJ whole genome shotgun (WGS) entry which is preliminary data.</text>
</comment>
<evidence type="ECO:0000256" key="9">
    <source>
        <dbReference type="ARBA" id="ARBA00023284"/>
    </source>
</evidence>
<evidence type="ECO:0000256" key="3">
    <source>
        <dbReference type="ARBA" id="ARBA00022692"/>
    </source>
</evidence>
<keyword evidence="8" id="KW-1015">Disulfide bond</keyword>
<gene>
    <name evidence="12" type="ORF">A3B74_03555</name>
</gene>
<keyword evidence="5 10" id="KW-1133">Transmembrane helix</keyword>
<accession>A0A1G2ASD9</accession>
<keyword evidence="4" id="KW-0874">Quinone</keyword>
<dbReference type="AlphaFoldDB" id="A0A1G2ASD9"/>
<evidence type="ECO:0000313" key="13">
    <source>
        <dbReference type="Proteomes" id="UP000177165"/>
    </source>
</evidence>
<keyword evidence="7 10" id="KW-0472">Membrane</keyword>
<evidence type="ECO:0000256" key="10">
    <source>
        <dbReference type="SAM" id="Phobius"/>
    </source>
</evidence>
<evidence type="ECO:0000256" key="8">
    <source>
        <dbReference type="ARBA" id="ARBA00023157"/>
    </source>
</evidence>
<comment type="similarity">
    <text evidence="2">Belongs to the VKOR family.</text>
</comment>
<feature type="domain" description="Vitamin K epoxide reductase" evidence="11">
    <location>
        <begin position="1"/>
        <end position="133"/>
    </location>
</feature>
<dbReference type="Gene3D" id="1.20.1440.130">
    <property type="entry name" value="VKOR domain"/>
    <property type="match status" value="1"/>
</dbReference>
<keyword evidence="9" id="KW-0676">Redox-active center</keyword>
<evidence type="ECO:0000256" key="2">
    <source>
        <dbReference type="ARBA" id="ARBA00006214"/>
    </source>
</evidence>
<feature type="transmembrane region" description="Helical" evidence="10">
    <location>
        <begin position="66"/>
        <end position="99"/>
    </location>
</feature>
<proteinExistence type="inferred from homology"/>
<dbReference type="GO" id="GO:0048038">
    <property type="term" value="F:quinone binding"/>
    <property type="evidence" value="ECO:0007669"/>
    <property type="project" value="UniProtKB-KW"/>
</dbReference>
<dbReference type="GO" id="GO:0016491">
    <property type="term" value="F:oxidoreductase activity"/>
    <property type="evidence" value="ECO:0007669"/>
    <property type="project" value="UniProtKB-KW"/>
</dbReference>
<dbReference type="Pfam" id="PF07884">
    <property type="entry name" value="VKOR"/>
    <property type="match status" value="1"/>
</dbReference>
<reference evidence="12 13" key="1">
    <citation type="journal article" date="2016" name="Nat. Commun.">
        <title>Thousands of microbial genomes shed light on interconnected biogeochemical processes in an aquifer system.</title>
        <authorList>
            <person name="Anantharaman K."/>
            <person name="Brown C.T."/>
            <person name="Hug L.A."/>
            <person name="Sharon I."/>
            <person name="Castelle C.J."/>
            <person name="Probst A.J."/>
            <person name="Thomas B.C."/>
            <person name="Singh A."/>
            <person name="Wilkins M.J."/>
            <person name="Karaoz U."/>
            <person name="Brodie E.L."/>
            <person name="Williams K.H."/>
            <person name="Hubbard S.S."/>
            <person name="Banfield J.F."/>
        </authorList>
    </citation>
    <scope>NUCLEOTIDE SEQUENCE [LARGE SCALE GENOMIC DNA]</scope>
</reference>
<dbReference type="STRING" id="1798540.A3B74_03555"/>
<comment type="subcellular location">
    <subcellularLocation>
        <location evidence="1">Membrane</location>
        <topology evidence="1">Multi-pass membrane protein</topology>
    </subcellularLocation>
</comment>